<feature type="transmembrane region" description="Helical" evidence="1">
    <location>
        <begin position="306"/>
        <end position="325"/>
    </location>
</feature>
<dbReference type="RefSeq" id="WP_186289853.1">
    <property type="nucleotide sequence ID" value="NZ_JAWLRF010000013.1"/>
</dbReference>
<feature type="transmembrane region" description="Helical" evidence="1">
    <location>
        <begin position="621"/>
        <end position="643"/>
    </location>
</feature>
<keyword evidence="1" id="KW-1133">Transmembrane helix</keyword>
<name>A0AB35S8E9_BIFLN</name>
<comment type="caution">
    <text evidence="2">The sequence shown here is derived from an EMBL/GenBank/DDBJ whole genome shotgun (WGS) entry which is preliminary data.</text>
</comment>
<feature type="transmembrane region" description="Helical" evidence="1">
    <location>
        <begin position="390"/>
        <end position="413"/>
    </location>
</feature>
<sequence>MNIWEAWRAGIQGRMKNPIVVGVVILLVLEVFVFNFPFWATLTNSGTAMTPSLGPGLEKTNEGKAKITNNESSWIEFKNKDVINYFYITPSSGEDGINQVKWKMSTKKAQDGNWYEATGESGYSPLVNNSRYIHVGGLTTKIRLKIEAANGDIIPVSQYVANPRVPFRISLSRLILEVVLISTYLAVRPKSILYQIPFSARNIRCVTPIVVTAAVGCVSLLWFWGESGGLHTTGGINRLPNGSYFDADQYAHVADALIHGHVYLDIPVDPGLAAMDNPYDAASRIALSRNSDLPILFDTAFKDGKYYSYFGVLPAVLLFVPYQLATGHYMPVGYAVIILGILAFILGILLCVQLARLVNTKHSINTGVVLLACIFMFLGSGIAHNIQIGLFYQIPQTSALVFIQLAFICWIEAKTHNLSKIWMSLGALSAAMVIGCRPQFMLSLIVAVPLFWKEIVDLWVEGKGNRQGLVKEISIWSSVIIPFVIGLIPFALYNYLRFGSILDFGANYNLTGYDMTHHQLPVSLLAPLAFLYFLQPPNISTGFPFIMNTPNPMPLWLPMQPSYGGFFTFIAPFAFIMFFPTFWKSNMRKNGLFSTCCTLLIYSIIVFAFDSHIVGYDLRYMLDFNWSIILACTLMLYSSNIGLYHSRNVSISQDTFGPHTSVILIKAITCCVLVSSLMLYFKQFIMGGSVSLKVIWDTASWFTAL</sequence>
<dbReference type="Proteomes" id="UP001277803">
    <property type="component" value="Unassembled WGS sequence"/>
</dbReference>
<keyword evidence="1" id="KW-0472">Membrane</keyword>
<organism evidence="2 3">
    <name type="scientific">Bifidobacterium longum</name>
    <dbReference type="NCBI Taxonomy" id="216816"/>
    <lineage>
        <taxon>Bacteria</taxon>
        <taxon>Bacillati</taxon>
        <taxon>Actinomycetota</taxon>
        <taxon>Actinomycetes</taxon>
        <taxon>Bifidobacteriales</taxon>
        <taxon>Bifidobacteriaceae</taxon>
        <taxon>Bifidobacterium</taxon>
    </lineage>
</organism>
<evidence type="ECO:0000313" key="2">
    <source>
        <dbReference type="EMBL" id="MDW3126066.1"/>
    </source>
</evidence>
<reference evidence="2" key="1">
    <citation type="submission" date="2023-10" db="EMBL/GenBank/DDBJ databases">
        <title>Rapid discrimination of Bifidobacterium longum Subspecies based on MALDI-TOF MS and Machine Learning.</title>
        <authorList>
            <person name="Chen J."/>
        </authorList>
    </citation>
    <scope>NUCLEOTIDE SEQUENCE</scope>
    <source>
        <strain evidence="2">YGMCC0039</strain>
    </source>
</reference>
<protein>
    <recommendedName>
        <fullName evidence="4">Glycosyltransferase</fullName>
    </recommendedName>
</protein>
<accession>A0AB35S8E9</accession>
<dbReference type="EMBL" id="JAWLRA010000005">
    <property type="protein sequence ID" value="MDW3126066.1"/>
    <property type="molecule type" value="Genomic_DNA"/>
</dbReference>
<feature type="transmembrane region" description="Helical" evidence="1">
    <location>
        <begin position="555"/>
        <end position="579"/>
    </location>
</feature>
<dbReference type="AlphaFoldDB" id="A0AB35S8E9"/>
<gene>
    <name evidence="2" type="ORF">RS890_02850</name>
</gene>
<feature type="transmembrane region" description="Helical" evidence="1">
    <location>
        <begin position="20"/>
        <end position="40"/>
    </location>
</feature>
<feature type="transmembrane region" description="Helical" evidence="1">
    <location>
        <begin position="425"/>
        <end position="452"/>
    </location>
</feature>
<evidence type="ECO:0000256" key="1">
    <source>
        <dbReference type="SAM" id="Phobius"/>
    </source>
</evidence>
<evidence type="ECO:0008006" key="4">
    <source>
        <dbReference type="Google" id="ProtNLM"/>
    </source>
</evidence>
<feature type="transmembrane region" description="Helical" evidence="1">
    <location>
        <begin position="332"/>
        <end position="358"/>
    </location>
</feature>
<feature type="transmembrane region" description="Helical" evidence="1">
    <location>
        <begin position="364"/>
        <end position="383"/>
    </location>
</feature>
<feature type="transmembrane region" description="Helical" evidence="1">
    <location>
        <begin position="663"/>
        <end position="681"/>
    </location>
</feature>
<feature type="transmembrane region" description="Helical" evidence="1">
    <location>
        <begin position="205"/>
        <end position="224"/>
    </location>
</feature>
<evidence type="ECO:0000313" key="3">
    <source>
        <dbReference type="Proteomes" id="UP001277803"/>
    </source>
</evidence>
<keyword evidence="1" id="KW-0812">Transmembrane</keyword>
<feature type="transmembrane region" description="Helical" evidence="1">
    <location>
        <begin position="473"/>
        <end position="496"/>
    </location>
</feature>
<feature type="transmembrane region" description="Helical" evidence="1">
    <location>
        <begin position="591"/>
        <end position="609"/>
    </location>
</feature>
<proteinExistence type="predicted"/>